<dbReference type="PROSITE" id="PS51257">
    <property type="entry name" value="PROKAR_LIPOPROTEIN"/>
    <property type="match status" value="1"/>
</dbReference>
<keyword evidence="5" id="KW-1185">Reference proteome</keyword>
<dbReference type="PANTHER" id="PTHR19328">
    <property type="entry name" value="HEDGEHOG-INTERACTING PROTEIN"/>
    <property type="match status" value="1"/>
</dbReference>
<feature type="domain" description="Glucose/Sorbosone dehydrogenase" evidence="3">
    <location>
        <begin position="92"/>
        <end position="382"/>
    </location>
</feature>
<gene>
    <name evidence="4" type="ORF">JOE57_000246</name>
</gene>
<evidence type="ECO:0000259" key="3">
    <source>
        <dbReference type="Pfam" id="PF07995"/>
    </source>
</evidence>
<dbReference type="Pfam" id="PF07995">
    <property type="entry name" value="GSDH"/>
    <property type="match status" value="1"/>
</dbReference>
<accession>A0ABS2REA3</accession>
<evidence type="ECO:0000256" key="1">
    <source>
        <dbReference type="SAM" id="MobiDB-lite"/>
    </source>
</evidence>
<dbReference type="PANTHER" id="PTHR19328:SF13">
    <property type="entry name" value="HIPL1 PROTEIN"/>
    <property type="match status" value="1"/>
</dbReference>
<feature type="region of interest" description="Disordered" evidence="1">
    <location>
        <begin position="373"/>
        <end position="397"/>
    </location>
</feature>
<feature type="region of interest" description="Disordered" evidence="1">
    <location>
        <begin position="26"/>
        <end position="82"/>
    </location>
</feature>
<comment type="caution">
    <text evidence="4">The sequence shown here is derived from an EMBL/GenBank/DDBJ whole genome shotgun (WGS) entry which is preliminary data.</text>
</comment>
<dbReference type="InterPro" id="IPR011042">
    <property type="entry name" value="6-blade_b-propeller_TolB-like"/>
</dbReference>
<dbReference type="Gene3D" id="2.120.10.30">
    <property type="entry name" value="TolB, C-terminal domain"/>
    <property type="match status" value="1"/>
</dbReference>
<protein>
    <submittedName>
        <fullName evidence="4">Glucose/arabinose dehydrogenase</fullName>
    </submittedName>
</protein>
<dbReference type="Proteomes" id="UP000704762">
    <property type="component" value="Unassembled WGS sequence"/>
</dbReference>
<dbReference type="SUPFAM" id="SSF50952">
    <property type="entry name" value="Soluble quinoprotein glucose dehydrogenase"/>
    <property type="match status" value="1"/>
</dbReference>
<reference evidence="4 5" key="1">
    <citation type="submission" date="2021-01" db="EMBL/GenBank/DDBJ databases">
        <title>Sequencing the genomes of 1000 actinobacteria strains.</title>
        <authorList>
            <person name="Klenk H.-P."/>
        </authorList>
    </citation>
    <scope>NUCLEOTIDE SEQUENCE [LARGE SCALE GENOMIC DNA]</scope>
    <source>
        <strain evidence="4 5">DSM 18662</strain>
    </source>
</reference>
<evidence type="ECO:0000313" key="5">
    <source>
        <dbReference type="Proteomes" id="UP000704762"/>
    </source>
</evidence>
<organism evidence="4 5">
    <name type="scientific">Microlunatus panaciterrae</name>
    <dbReference type="NCBI Taxonomy" id="400768"/>
    <lineage>
        <taxon>Bacteria</taxon>
        <taxon>Bacillati</taxon>
        <taxon>Actinomycetota</taxon>
        <taxon>Actinomycetes</taxon>
        <taxon>Propionibacteriales</taxon>
        <taxon>Propionibacteriaceae</taxon>
        <taxon>Microlunatus</taxon>
    </lineage>
</organism>
<name>A0ABS2REA3_9ACTN</name>
<sequence>MSTLRGLARAVAAMIGVALVAGCSGPASQPAAGTRTAGATPSASSPAAPTSAPQTRAASPTRISTAATAGSSATEAAGRHGPLRARDVVTGLTSPWGLAFLSDGTALVAERDTGRILRVAPTGRTTQVQRITDSRPSSEGGLLGLAVAPDQKTVFAYYSARRDNRVVAMSWDGAALGRSRAVIDGIPESGRHNGGQLTFGPDGYLYVATGDATEPAQSQDKKSLAGKILRITPQGRPAPGNPFGNEVFSLGHRNVQGLAFDPQGRLWASEFGDQTWDELNLIIKGGNYGWPAAEGSAQLDGMINPKVVWRTDDASPSGLAYWRGSLWMAGLRGKRLWQIPLDGTRTGEPKSHFAGRYGRLRAVKALPNGSGLWLGTSNTDGRGQPKPGDDRLLSVTG</sequence>
<dbReference type="InterPro" id="IPR012938">
    <property type="entry name" value="Glc/Sorbosone_DH"/>
</dbReference>
<keyword evidence="2" id="KW-0732">Signal</keyword>
<evidence type="ECO:0000256" key="2">
    <source>
        <dbReference type="SAM" id="SignalP"/>
    </source>
</evidence>
<feature type="signal peptide" evidence="2">
    <location>
        <begin position="1"/>
        <end position="20"/>
    </location>
</feature>
<dbReference type="InterPro" id="IPR011041">
    <property type="entry name" value="Quinoprot_gluc/sorb_DH_b-prop"/>
</dbReference>
<feature type="compositionally biased region" description="Basic and acidic residues" evidence="1">
    <location>
        <begin position="387"/>
        <end position="397"/>
    </location>
</feature>
<feature type="chain" id="PRO_5045127892" evidence="2">
    <location>
        <begin position="21"/>
        <end position="397"/>
    </location>
</feature>
<dbReference type="RefSeq" id="WP_204916035.1">
    <property type="nucleotide sequence ID" value="NZ_BAAAQP010000003.1"/>
</dbReference>
<proteinExistence type="predicted"/>
<evidence type="ECO:0000313" key="4">
    <source>
        <dbReference type="EMBL" id="MBM7797325.1"/>
    </source>
</evidence>
<feature type="compositionally biased region" description="Low complexity" evidence="1">
    <location>
        <begin position="29"/>
        <end position="76"/>
    </location>
</feature>
<dbReference type="EMBL" id="JAFBCF010000001">
    <property type="protein sequence ID" value="MBM7797325.1"/>
    <property type="molecule type" value="Genomic_DNA"/>
</dbReference>